<evidence type="ECO:0000256" key="7">
    <source>
        <dbReference type="ARBA" id="ARBA00023136"/>
    </source>
</evidence>
<evidence type="ECO:0000256" key="1">
    <source>
        <dbReference type="ARBA" id="ARBA00004141"/>
    </source>
</evidence>
<keyword evidence="7 9" id="KW-0472">Membrane</keyword>
<protein>
    <recommendedName>
        <fullName evidence="10">RING-CH-type domain-containing protein</fullName>
    </recommendedName>
</protein>
<evidence type="ECO:0000313" key="12">
    <source>
        <dbReference type="Proteomes" id="UP001600064"/>
    </source>
</evidence>
<accession>A0ABR4DCK4</accession>
<feature type="region of interest" description="Disordered" evidence="8">
    <location>
        <begin position="247"/>
        <end position="279"/>
    </location>
</feature>
<dbReference type="PANTHER" id="PTHR46283">
    <property type="entry name" value="E3 UBIQUITIN-PROTEIN LIGASE MARCH5"/>
    <property type="match status" value="1"/>
</dbReference>
<feature type="compositionally biased region" description="Basic residues" evidence="8">
    <location>
        <begin position="522"/>
        <end position="533"/>
    </location>
</feature>
<dbReference type="Gene3D" id="3.30.40.10">
    <property type="entry name" value="Zinc/RING finger domain, C3HC4 (zinc finger)"/>
    <property type="match status" value="1"/>
</dbReference>
<keyword evidence="2 9" id="KW-0812">Transmembrane</keyword>
<feature type="compositionally biased region" description="Polar residues" evidence="8">
    <location>
        <begin position="535"/>
        <end position="549"/>
    </location>
</feature>
<dbReference type="InterPro" id="IPR011016">
    <property type="entry name" value="Znf_RING-CH"/>
</dbReference>
<dbReference type="SUPFAM" id="SSF57850">
    <property type="entry name" value="RING/U-box"/>
    <property type="match status" value="1"/>
</dbReference>
<dbReference type="EMBL" id="JAZGUE010000004">
    <property type="protein sequence ID" value="KAL2267825.1"/>
    <property type="molecule type" value="Genomic_DNA"/>
</dbReference>
<sequence length="549" mass="59835">MPPPPPPPKSSAYAIGNAPIATNDQRVCFICLQTDTDTPNTTWVNPCPCSLEAHNHCMLRWIAEMESSPQRVKDGFRCQACKALITVEDPFDSVVALQDAWVRRYSRWSPALLALVVSTGCVTASASYGMAAFKIFAGPEVANIWFFRRPRLVAMITKALALSTIGPGIILLRWIPSVGMPLLLPVSFMYSAHLVATDNPFEWPPSPQWAMALLPCLHLCYSHVFWDIFGSLDRRLNRILRGLPPDENNAGAEAQEAAPQDAALQAAQQEPAANDRQDGGVSGRISALFGNISQWFSETFLDTVEMDIGIEVEVDDRYGVRILANADVVDLDNDDQDANNAADRDEPDADGEYREEIIFEASYAMPPRQPAANPALAQAAQQPAALQNPTSPPPSPPPPPPPQQPQAHTRPNSNNNDDPANDNNTPAPPANPGPLALISNSIITSLLFPFICYGMGELLRALLPRRMTTAPVTSMLSWGVGRPPGLLQQRWGRSFAGGCLWVVLRDLLSLYAKYRRAQMRGKRRVKNVPRKQGKGASSNGTGMVGTCSG</sequence>
<dbReference type="InterPro" id="IPR013083">
    <property type="entry name" value="Znf_RING/FYVE/PHD"/>
</dbReference>
<dbReference type="Proteomes" id="UP001600064">
    <property type="component" value="Unassembled WGS sequence"/>
</dbReference>
<feature type="domain" description="RING-CH-type" evidence="10">
    <location>
        <begin position="27"/>
        <end position="82"/>
    </location>
</feature>
<feature type="compositionally biased region" description="Pro residues" evidence="8">
    <location>
        <begin position="390"/>
        <end position="404"/>
    </location>
</feature>
<feature type="compositionally biased region" description="Low complexity" evidence="8">
    <location>
        <begin position="370"/>
        <end position="389"/>
    </location>
</feature>
<keyword evidence="4" id="KW-0863">Zinc-finger</keyword>
<keyword evidence="6 9" id="KW-1133">Transmembrane helix</keyword>
<proteinExistence type="predicted"/>
<gene>
    <name evidence="11" type="ORF">VTJ83DRAFT_5102</name>
</gene>
<evidence type="ECO:0000313" key="11">
    <source>
        <dbReference type="EMBL" id="KAL2267825.1"/>
    </source>
</evidence>
<evidence type="ECO:0000256" key="4">
    <source>
        <dbReference type="ARBA" id="ARBA00022771"/>
    </source>
</evidence>
<feature type="transmembrane region" description="Helical" evidence="9">
    <location>
        <begin position="111"/>
        <end position="131"/>
    </location>
</feature>
<evidence type="ECO:0000256" key="9">
    <source>
        <dbReference type="SAM" id="Phobius"/>
    </source>
</evidence>
<evidence type="ECO:0000256" key="6">
    <source>
        <dbReference type="ARBA" id="ARBA00022989"/>
    </source>
</evidence>
<keyword evidence="5" id="KW-0862">Zinc</keyword>
<evidence type="ECO:0000259" key="10">
    <source>
        <dbReference type="SMART" id="SM00744"/>
    </source>
</evidence>
<feature type="transmembrane region" description="Helical" evidence="9">
    <location>
        <begin position="152"/>
        <end position="175"/>
    </location>
</feature>
<evidence type="ECO:0000256" key="3">
    <source>
        <dbReference type="ARBA" id="ARBA00022723"/>
    </source>
</evidence>
<feature type="compositionally biased region" description="Low complexity" evidence="8">
    <location>
        <begin position="250"/>
        <end position="272"/>
    </location>
</feature>
<evidence type="ECO:0000256" key="8">
    <source>
        <dbReference type="SAM" id="MobiDB-lite"/>
    </source>
</evidence>
<feature type="compositionally biased region" description="Low complexity" evidence="8">
    <location>
        <begin position="411"/>
        <end position="425"/>
    </location>
</feature>
<keyword evidence="3" id="KW-0479">Metal-binding</keyword>
<dbReference type="RefSeq" id="XP_070866552.1">
    <property type="nucleotide sequence ID" value="XM_071011666.1"/>
</dbReference>
<evidence type="ECO:0000256" key="5">
    <source>
        <dbReference type="ARBA" id="ARBA00022833"/>
    </source>
</evidence>
<feature type="region of interest" description="Disordered" evidence="8">
    <location>
        <begin position="367"/>
        <end position="432"/>
    </location>
</feature>
<name>A0ABR4DCK4_9PEZI</name>
<comment type="caution">
    <text evidence="11">The sequence shown here is derived from an EMBL/GenBank/DDBJ whole genome shotgun (WGS) entry which is preliminary data.</text>
</comment>
<reference evidence="11 12" key="1">
    <citation type="journal article" date="2024" name="Commun. Biol.">
        <title>Comparative genomic analysis of thermophilic fungi reveals convergent evolutionary adaptations and gene losses.</title>
        <authorList>
            <person name="Steindorff A.S."/>
            <person name="Aguilar-Pontes M.V."/>
            <person name="Robinson A.J."/>
            <person name="Andreopoulos B."/>
            <person name="LaButti K."/>
            <person name="Kuo A."/>
            <person name="Mondo S."/>
            <person name="Riley R."/>
            <person name="Otillar R."/>
            <person name="Haridas S."/>
            <person name="Lipzen A."/>
            <person name="Grimwood J."/>
            <person name="Schmutz J."/>
            <person name="Clum A."/>
            <person name="Reid I.D."/>
            <person name="Moisan M.C."/>
            <person name="Butler G."/>
            <person name="Nguyen T.T.M."/>
            <person name="Dewar K."/>
            <person name="Conant G."/>
            <person name="Drula E."/>
            <person name="Henrissat B."/>
            <person name="Hansel C."/>
            <person name="Singer S."/>
            <person name="Hutchinson M.I."/>
            <person name="de Vries R.P."/>
            <person name="Natvig D.O."/>
            <person name="Powell A.J."/>
            <person name="Tsang A."/>
            <person name="Grigoriev I.V."/>
        </authorList>
    </citation>
    <scope>NUCLEOTIDE SEQUENCE [LARGE SCALE GENOMIC DNA]</scope>
    <source>
        <strain evidence="11 12">ATCC 22073</strain>
    </source>
</reference>
<feature type="region of interest" description="Disordered" evidence="8">
    <location>
        <begin position="522"/>
        <end position="549"/>
    </location>
</feature>
<evidence type="ECO:0000256" key="2">
    <source>
        <dbReference type="ARBA" id="ARBA00022692"/>
    </source>
</evidence>
<comment type="subcellular location">
    <subcellularLocation>
        <location evidence="1">Membrane</location>
        <topology evidence="1">Multi-pass membrane protein</topology>
    </subcellularLocation>
</comment>
<keyword evidence="12" id="KW-1185">Reference proteome</keyword>
<organism evidence="11 12">
    <name type="scientific">Remersonia thermophila</name>
    <dbReference type="NCBI Taxonomy" id="72144"/>
    <lineage>
        <taxon>Eukaryota</taxon>
        <taxon>Fungi</taxon>
        <taxon>Dikarya</taxon>
        <taxon>Ascomycota</taxon>
        <taxon>Pezizomycotina</taxon>
        <taxon>Sordariomycetes</taxon>
        <taxon>Sordariomycetidae</taxon>
        <taxon>Sordariales</taxon>
        <taxon>Sordariales incertae sedis</taxon>
        <taxon>Remersonia</taxon>
    </lineage>
</organism>
<dbReference type="SMART" id="SM00744">
    <property type="entry name" value="RINGv"/>
    <property type="match status" value="1"/>
</dbReference>
<dbReference type="GeneID" id="98126310"/>